<dbReference type="GO" id="GO:0005524">
    <property type="term" value="F:ATP binding"/>
    <property type="evidence" value="ECO:0007669"/>
    <property type="project" value="UniProtKB-UniRule"/>
</dbReference>
<feature type="transmembrane region" description="Helical" evidence="3">
    <location>
        <begin position="75"/>
        <end position="98"/>
    </location>
</feature>
<protein>
    <submittedName>
        <fullName evidence="5">DNA segregation ATPase FtsK</fullName>
    </submittedName>
</protein>
<feature type="domain" description="FtsK" evidence="4">
    <location>
        <begin position="215"/>
        <end position="415"/>
    </location>
</feature>
<gene>
    <name evidence="5" type="ORF">Lpp22_0275</name>
</gene>
<evidence type="ECO:0000313" key="6">
    <source>
        <dbReference type="Proteomes" id="UP000014257"/>
    </source>
</evidence>
<keyword evidence="3" id="KW-1133">Transmembrane helix</keyword>
<dbReference type="Gene3D" id="3.40.50.300">
    <property type="entry name" value="P-loop containing nucleotide triphosphate hydrolases"/>
    <property type="match status" value="1"/>
</dbReference>
<comment type="caution">
    <text evidence="5">The sequence shown here is derived from an EMBL/GenBank/DDBJ whole genome shotgun (WGS) entry which is preliminary data.</text>
</comment>
<accession>A0A8E0ICA7</accession>
<evidence type="ECO:0000313" key="5">
    <source>
        <dbReference type="EMBL" id="EPC32973.1"/>
    </source>
</evidence>
<feature type="transmembrane region" description="Helical" evidence="3">
    <location>
        <begin position="41"/>
        <end position="63"/>
    </location>
</feature>
<sequence length="491" mass="54967">MIEKTREAISRFLPVSTHTAKLSIYESIDEVDQRKQVRSRLLFKVWACVTVLIILWSCAKWTWAKIIGQKSELDLWPIILMLGLLGVVVSLAGAWRYLHSRYSPVERWKMERLLWQFSENVNLIKQGVTGHVAYVRWGYVVSNDEVKITLLTGGRVSSDFEADIGRRLVAFLTKETTAYWEIRDKKSGNGIIEINLTHNKDERITINRLDALQTSEKINIQLTGRMSLTSKQPMGLIVGPTGTGKTSLLKVLIISFLVNNPDNVVYTIDGKAAFLGQSMKRIGKVAMNAEEAIQLVDELCKIMDQRYKELNADPDDERDITHCEKFHQGTILLVVDELLSLVANMKAEDQQRKTADKLYPQFNAKLLSLITKGRQSSISVIVAGQMMPASVLPTEARSSLGMRISLGRTSPQQAQEVFGESHHNLPFIDAKEFGGVIWLDGLNWDGPKAFLPPKYDEDKLPFKATLTMLAGRRGGGGTPQAATASKDLPVT</sequence>
<keyword evidence="1" id="KW-0547">Nucleotide-binding</keyword>
<feature type="region of interest" description="Disordered" evidence="2">
    <location>
        <begin position="471"/>
        <end position="491"/>
    </location>
</feature>
<dbReference type="Pfam" id="PF01580">
    <property type="entry name" value="FtsK_SpoIIIE"/>
    <property type="match status" value="1"/>
</dbReference>
<dbReference type="InterPro" id="IPR003593">
    <property type="entry name" value="AAA+_ATPase"/>
</dbReference>
<evidence type="ECO:0000259" key="4">
    <source>
        <dbReference type="PROSITE" id="PS50901"/>
    </source>
</evidence>
<evidence type="ECO:0000256" key="1">
    <source>
        <dbReference type="PROSITE-ProRule" id="PRU00289"/>
    </source>
</evidence>
<evidence type="ECO:0000256" key="3">
    <source>
        <dbReference type="SAM" id="Phobius"/>
    </source>
</evidence>
<dbReference type="SUPFAM" id="SSF52540">
    <property type="entry name" value="P-loop containing nucleoside triphosphate hydrolases"/>
    <property type="match status" value="1"/>
</dbReference>
<dbReference type="Proteomes" id="UP000014257">
    <property type="component" value="Unassembled WGS sequence"/>
</dbReference>
<reference evidence="5 6" key="1">
    <citation type="journal article" date="2013" name="PLoS ONE">
        <title>Lactobacillus paracasei comparative genomics: towards species pan-genome definition and exploitation of diversity.</title>
        <authorList>
            <person name="Smokvina T."/>
            <person name="Wels M."/>
            <person name="Polka J."/>
            <person name="Chervaux C."/>
            <person name="Brisse S."/>
            <person name="Boekhorst J."/>
            <person name="van Hylckama Vlieg J.E."/>
            <person name="Siezen R.J."/>
        </authorList>
    </citation>
    <scope>NUCLEOTIDE SEQUENCE [LARGE SCALE GENOMIC DNA]</scope>
    <source>
        <strain evidence="5 6">Lpp22</strain>
    </source>
</reference>
<evidence type="ECO:0000256" key="2">
    <source>
        <dbReference type="SAM" id="MobiDB-lite"/>
    </source>
</evidence>
<dbReference type="AlphaFoldDB" id="A0A8E0ICA7"/>
<dbReference type="PROSITE" id="PS50901">
    <property type="entry name" value="FTSK"/>
    <property type="match status" value="1"/>
</dbReference>
<dbReference type="InterPro" id="IPR027417">
    <property type="entry name" value="P-loop_NTPase"/>
</dbReference>
<keyword evidence="1" id="KW-0067">ATP-binding</keyword>
<proteinExistence type="predicted"/>
<name>A0A8E0ICA7_LACPA</name>
<organism evidence="5 6">
    <name type="scientific">Lacticaseibacillus paracasei subsp. paracasei Lpp22</name>
    <dbReference type="NCBI Taxonomy" id="1256221"/>
    <lineage>
        <taxon>Bacteria</taxon>
        <taxon>Bacillati</taxon>
        <taxon>Bacillota</taxon>
        <taxon>Bacilli</taxon>
        <taxon>Lactobacillales</taxon>
        <taxon>Lactobacillaceae</taxon>
        <taxon>Lacticaseibacillus</taxon>
    </lineage>
</organism>
<keyword evidence="3" id="KW-0472">Membrane</keyword>
<dbReference type="EMBL" id="ANMI01000017">
    <property type="protein sequence ID" value="EPC32973.1"/>
    <property type="molecule type" value="Genomic_DNA"/>
</dbReference>
<dbReference type="InterPro" id="IPR002543">
    <property type="entry name" value="FtsK_dom"/>
</dbReference>
<dbReference type="GO" id="GO:0003677">
    <property type="term" value="F:DNA binding"/>
    <property type="evidence" value="ECO:0007669"/>
    <property type="project" value="InterPro"/>
</dbReference>
<feature type="binding site" evidence="1">
    <location>
        <begin position="239"/>
        <end position="246"/>
    </location>
    <ligand>
        <name>ATP</name>
        <dbReference type="ChEBI" id="CHEBI:30616"/>
    </ligand>
</feature>
<dbReference type="SMART" id="SM00382">
    <property type="entry name" value="AAA"/>
    <property type="match status" value="1"/>
</dbReference>
<keyword evidence="3" id="KW-0812">Transmembrane</keyword>